<evidence type="ECO:0000256" key="1">
    <source>
        <dbReference type="PROSITE-ProRule" id="PRU01282"/>
    </source>
</evidence>
<keyword evidence="3" id="KW-1185">Reference proteome</keyword>
<comment type="caution">
    <text evidence="2">The sequence shown here is derived from an EMBL/GenBank/DDBJ whole genome shotgun (WGS) entry which is preliminary data.</text>
</comment>
<name>A0ABU0DZR6_9FIRM</name>
<dbReference type="Pfam" id="PF03960">
    <property type="entry name" value="ArsC"/>
    <property type="match status" value="1"/>
</dbReference>
<gene>
    <name evidence="2" type="ORF">J2S15_000868</name>
</gene>
<protein>
    <submittedName>
        <fullName evidence="2">Regulatory protein spx</fullName>
    </submittedName>
</protein>
<dbReference type="PANTHER" id="PTHR30041:SF7">
    <property type="entry name" value="GLOBAL TRANSCRIPTIONAL REGULATOR SPX"/>
    <property type="match status" value="1"/>
</dbReference>
<dbReference type="RefSeq" id="WP_307405799.1">
    <property type="nucleotide sequence ID" value="NZ_JAUSUR010000001.1"/>
</dbReference>
<reference evidence="2 3" key="1">
    <citation type="submission" date="2023-07" db="EMBL/GenBank/DDBJ databases">
        <title>Genomic Encyclopedia of Type Strains, Phase IV (KMG-IV): sequencing the most valuable type-strain genomes for metagenomic binning, comparative biology and taxonomic classification.</title>
        <authorList>
            <person name="Goeker M."/>
        </authorList>
    </citation>
    <scope>NUCLEOTIDE SEQUENCE [LARGE SCALE GENOMIC DNA]</scope>
    <source>
        <strain evidence="2 3">DSM 16784</strain>
    </source>
</reference>
<dbReference type="SUPFAM" id="SSF52833">
    <property type="entry name" value="Thioredoxin-like"/>
    <property type="match status" value="1"/>
</dbReference>
<dbReference type="NCBIfam" id="NF002459">
    <property type="entry name" value="PRK01655.1"/>
    <property type="match status" value="1"/>
</dbReference>
<dbReference type="NCBIfam" id="TIGR01617">
    <property type="entry name" value="arsC_related"/>
    <property type="match status" value="1"/>
</dbReference>
<accession>A0ABU0DZR6</accession>
<dbReference type="PANTHER" id="PTHR30041">
    <property type="entry name" value="ARSENATE REDUCTASE"/>
    <property type="match status" value="1"/>
</dbReference>
<dbReference type="InterPro" id="IPR036249">
    <property type="entry name" value="Thioredoxin-like_sf"/>
</dbReference>
<dbReference type="InterPro" id="IPR006660">
    <property type="entry name" value="Arsenate_reductase-like"/>
</dbReference>
<dbReference type="EMBL" id="JAUSUR010000001">
    <property type="protein sequence ID" value="MDQ0360137.1"/>
    <property type="molecule type" value="Genomic_DNA"/>
</dbReference>
<dbReference type="CDD" id="cd03032">
    <property type="entry name" value="ArsC_Spx"/>
    <property type="match status" value="1"/>
</dbReference>
<dbReference type="PROSITE" id="PS51353">
    <property type="entry name" value="ARSC"/>
    <property type="match status" value="1"/>
</dbReference>
<evidence type="ECO:0000313" key="3">
    <source>
        <dbReference type="Proteomes" id="UP001230220"/>
    </source>
</evidence>
<evidence type="ECO:0000313" key="2">
    <source>
        <dbReference type="EMBL" id="MDQ0360137.1"/>
    </source>
</evidence>
<dbReference type="Proteomes" id="UP001230220">
    <property type="component" value="Unassembled WGS sequence"/>
</dbReference>
<comment type="similarity">
    <text evidence="1">Belongs to the ArsC family.</text>
</comment>
<proteinExistence type="inferred from homology"/>
<organism evidence="2 3">
    <name type="scientific">Breznakia pachnodae</name>
    <dbReference type="NCBI Taxonomy" id="265178"/>
    <lineage>
        <taxon>Bacteria</taxon>
        <taxon>Bacillati</taxon>
        <taxon>Bacillota</taxon>
        <taxon>Erysipelotrichia</taxon>
        <taxon>Erysipelotrichales</taxon>
        <taxon>Erysipelotrichaceae</taxon>
        <taxon>Breznakia</taxon>
    </lineage>
</organism>
<dbReference type="Gene3D" id="3.40.30.10">
    <property type="entry name" value="Glutaredoxin"/>
    <property type="match status" value="1"/>
</dbReference>
<sequence>MILMYTSFGCTSAIKAKAWLKENHLEYVEKNIQSTLLNKEEIRYLLERSPNGTKDIISTRSKAFKELGKDIDELKFNELVSFIQENPTVLKRPIIMDTSRFVVGFDNDEITTFVPSESRNSYDYSYNLQDTARSTF</sequence>
<dbReference type="InterPro" id="IPR006504">
    <property type="entry name" value="Tscrpt_reg_Spx/MgsR"/>
</dbReference>